<feature type="transmembrane region" description="Helical" evidence="9">
    <location>
        <begin position="378"/>
        <end position="397"/>
    </location>
</feature>
<dbReference type="NCBIfam" id="TIGR03472">
    <property type="entry name" value="HpnI"/>
    <property type="match status" value="1"/>
</dbReference>
<dbReference type="CDD" id="cd02520">
    <property type="entry name" value="Glucosylceramide_synthase"/>
    <property type="match status" value="1"/>
</dbReference>
<evidence type="ECO:0000256" key="8">
    <source>
        <dbReference type="ARBA" id="ARBA00023136"/>
    </source>
</evidence>
<dbReference type="GO" id="GO:0006679">
    <property type="term" value="P:glucosylceramide biosynthetic process"/>
    <property type="evidence" value="ECO:0007669"/>
    <property type="project" value="TreeGrafter"/>
</dbReference>
<feature type="transmembrane region" description="Helical" evidence="9">
    <location>
        <begin position="37"/>
        <end position="67"/>
    </location>
</feature>
<evidence type="ECO:0000256" key="7">
    <source>
        <dbReference type="ARBA" id="ARBA00022989"/>
    </source>
</evidence>
<protein>
    <submittedName>
        <fullName evidence="10">Ceramide glucosyltransferase</fullName>
    </submittedName>
</protein>
<dbReference type="PANTHER" id="PTHR12726:SF0">
    <property type="entry name" value="CERAMIDE GLUCOSYLTRANSFERASE"/>
    <property type="match status" value="1"/>
</dbReference>
<accession>A0AAQ1JVZ1</accession>
<dbReference type="GO" id="GO:0016020">
    <property type="term" value="C:membrane"/>
    <property type="evidence" value="ECO:0007669"/>
    <property type="project" value="UniProtKB-SubCell"/>
</dbReference>
<keyword evidence="4" id="KW-0328">Glycosyltransferase</keyword>
<evidence type="ECO:0000313" key="11">
    <source>
        <dbReference type="Proteomes" id="UP000183529"/>
    </source>
</evidence>
<organism evidence="10 11">
    <name type="scientific">Paraburkholderia tropica</name>
    <dbReference type="NCBI Taxonomy" id="92647"/>
    <lineage>
        <taxon>Bacteria</taxon>
        <taxon>Pseudomonadati</taxon>
        <taxon>Pseudomonadota</taxon>
        <taxon>Betaproteobacteria</taxon>
        <taxon>Burkholderiales</taxon>
        <taxon>Burkholderiaceae</taxon>
        <taxon>Paraburkholderia</taxon>
    </lineage>
</organism>
<feature type="transmembrane region" description="Helical" evidence="9">
    <location>
        <begin position="335"/>
        <end position="358"/>
    </location>
</feature>
<dbReference type="PANTHER" id="PTHR12726">
    <property type="entry name" value="CERAMIDE GLUCOSYLTRANSFERASE"/>
    <property type="match status" value="1"/>
</dbReference>
<dbReference type="InterPro" id="IPR025993">
    <property type="entry name" value="Ceramide_glucosylTrfase"/>
</dbReference>
<evidence type="ECO:0000256" key="1">
    <source>
        <dbReference type="ARBA" id="ARBA00004141"/>
    </source>
</evidence>
<comment type="caution">
    <text evidence="10">The sequence shown here is derived from an EMBL/GenBank/DDBJ whole genome shotgun (WGS) entry which is preliminary data.</text>
</comment>
<evidence type="ECO:0000256" key="9">
    <source>
        <dbReference type="SAM" id="Phobius"/>
    </source>
</evidence>
<evidence type="ECO:0000256" key="2">
    <source>
        <dbReference type="ARBA" id="ARBA00004760"/>
    </source>
</evidence>
<evidence type="ECO:0000256" key="4">
    <source>
        <dbReference type="ARBA" id="ARBA00022676"/>
    </source>
</evidence>
<keyword evidence="6 9" id="KW-0812">Transmembrane</keyword>
<dbReference type="EMBL" id="FNZM01000013">
    <property type="protein sequence ID" value="SEK02223.1"/>
    <property type="molecule type" value="Genomic_DNA"/>
</dbReference>
<comment type="pathway">
    <text evidence="2">Lipid metabolism; sphingolipid metabolism.</text>
</comment>
<evidence type="ECO:0000256" key="5">
    <source>
        <dbReference type="ARBA" id="ARBA00022679"/>
    </source>
</evidence>
<reference evidence="10 11" key="1">
    <citation type="submission" date="2016-10" db="EMBL/GenBank/DDBJ databases">
        <authorList>
            <person name="Varghese N."/>
            <person name="Submissions S."/>
        </authorList>
    </citation>
    <scope>NUCLEOTIDE SEQUENCE [LARGE SCALE GENOMIC DNA]</scope>
    <source>
        <strain evidence="10 11">LMG 22274</strain>
    </source>
</reference>
<keyword evidence="8 9" id="KW-0472">Membrane</keyword>
<evidence type="ECO:0000256" key="3">
    <source>
        <dbReference type="ARBA" id="ARBA00004991"/>
    </source>
</evidence>
<dbReference type="InterPro" id="IPR029044">
    <property type="entry name" value="Nucleotide-diphossugar_trans"/>
</dbReference>
<feature type="transmembrane region" description="Helical" evidence="9">
    <location>
        <begin position="12"/>
        <end position="31"/>
    </location>
</feature>
<dbReference type="AlphaFoldDB" id="A0AAQ1JVZ1"/>
<comment type="subcellular location">
    <subcellularLocation>
        <location evidence="1">Membrane</location>
        <topology evidence="1">Multi-pass membrane protein</topology>
    </subcellularLocation>
</comment>
<keyword evidence="7 9" id="KW-1133">Transmembrane helix</keyword>
<evidence type="ECO:0000313" key="10">
    <source>
        <dbReference type="EMBL" id="SEK02223.1"/>
    </source>
</evidence>
<dbReference type="Gene3D" id="3.90.550.10">
    <property type="entry name" value="Spore Coat Polysaccharide Biosynthesis Protein SpsA, Chain A"/>
    <property type="match status" value="1"/>
</dbReference>
<sequence length="422" mass="46118">MMRTPRTHDDHSLKALTIACVGLSLLAMIAIDKATTHTVAHFLACLATLAFSMLAAIGIAYTLFAAWNVDRFFQRNAAVPAHFPGVTLIKPLHGTEWQLEDHLASFFDQDYPGPVQHVFGVHDANDEALNVVNALRARFPEADIAVVVDSRLYGPNRKVANLVNMLDHVRHDVLCFADSDVSVDRGYLRAIAGELEQPGVGIVTCAYRGIPAPGFWTRGSVAATNYHFLPGVVTGLAIGRARPCFGQTIAMTRATLDAIGGLAQFSHHLAEDHALGEAARRIGTTVAVPSHLVRHACTEATFSALFTHELRWSRTIRAADRLGHLGACLMHPMPYALLALLASSGTLASSGVLLLALAARQLLRWRIDRATAQSSKGWWLLPMWDIVQFTVYLSSFLSSHVMWRGRRFRVNSAGMLTLSSDE</sequence>
<dbReference type="SUPFAM" id="SSF53448">
    <property type="entry name" value="Nucleotide-diphospho-sugar transferases"/>
    <property type="match status" value="1"/>
</dbReference>
<name>A0AAQ1JVZ1_9BURK</name>
<evidence type="ECO:0000256" key="6">
    <source>
        <dbReference type="ARBA" id="ARBA00022692"/>
    </source>
</evidence>
<comment type="pathway">
    <text evidence="3">Sphingolipid metabolism.</text>
</comment>
<keyword evidence="5" id="KW-0808">Transferase</keyword>
<gene>
    <name evidence="10" type="ORF">SAMN05216550_113147</name>
</gene>
<dbReference type="Proteomes" id="UP000183529">
    <property type="component" value="Unassembled WGS sequence"/>
</dbReference>
<dbReference type="GO" id="GO:0008120">
    <property type="term" value="F:ceramide glucosyltransferase activity"/>
    <property type="evidence" value="ECO:0007669"/>
    <property type="project" value="TreeGrafter"/>
</dbReference>
<dbReference type="InterPro" id="IPR017835">
    <property type="entry name" value="Hopen-assoc_HpnI"/>
</dbReference>
<dbReference type="Pfam" id="PF13506">
    <property type="entry name" value="Glyco_transf_21"/>
    <property type="match status" value="1"/>
</dbReference>
<proteinExistence type="predicted"/>